<protein>
    <submittedName>
        <fullName evidence="2">Uncharacterized protein</fullName>
    </submittedName>
</protein>
<accession>A0A0E9XV67</accession>
<proteinExistence type="predicted"/>
<organism evidence="2">
    <name type="scientific">Anguilla anguilla</name>
    <name type="common">European freshwater eel</name>
    <name type="synonym">Muraena anguilla</name>
    <dbReference type="NCBI Taxonomy" id="7936"/>
    <lineage>
        <taxon>Eukaryota</taxon>
        <taxon>Metazoa</taxon>
        <taxon>Chordata</taxon>
        <taxon>Craniata</taxon>
        <taxon>Vertebrata</taxon>
        <taxon>Euteleostomi</taxon>
        <taxon>Actinopterygii</taxon>
        <taxon>Neopterygii</taxon>
        <taxon>Teleostei</taxon>
        <taxon>Anguilliformes</taxon>
        <taxon>Anguillidae</taxon>
        <taxon>Anguilla</taxon>
    </lineage>
</organism>
<feature type="compositionally biased region" description="Polar residues" evidence="1">
    <location>
        <begin position="1"/>
        <end position="30"/>
    </location>
</feature>
<evidence type="ECO:0000256" key="1">
    <source>
        <dbReference type="SAM" id="MobiDB-lite"/>
    </source>
</evidence>
<reference evidence="2" key="2">
    <citation type="journal article" date="2015" name="Fish Shellfish Immunol.">
        <title>Early steps in the European eel (Anguilla anguilla)-Vibrio vulnificus interaction in the gills: Role of the RtxA13 toxin.</title>
        <authorList>
            <person name="Callol A."/>
            <person name="Pajuelo D."/>
            <person name="Ebbesson L."/>
            <person name="Teles M."/>
            <person name="MacKenzie S."/>
            <person name="Amaro C."/>
        </authorList>
    </citation>
    <scope>NUCLEOTIDE SEQUENCE</scope>
</reference>
<name>A0A0E9XV67_ANGAN</name>
<feature type="region of interest" description="Disordered" evidence="1">
    <location>
        <begin position="1"/>
        <end position="39"/>
    </location>
</feature>
<dbReference type="AlphaFoldDB" id="A0A0E9XV67"/>
<sequence length="39" mass="4613">MTSHRNYWYTKSTNCSTRTPTARRNTSPSNPCAYHHRNN</sequence>
<evidence type="ECO:0000313" key="2">
    <source>
        <dbReference type="EMBL" id="JAI06287.1"/>
    </source>
</evidence>
<reference evidence="2" key="1">
    <citation type="submission" date="2014-11" db="EMBL/GenBank/DDBJ databases">
        <authorList>
            <person name="Amaro Gonzalez C."/>
        </authorList>
    </citation>
    <scope>NUCLEOTIDE SEQUENCE</scope>
</reference>
<dbReference type="EMBL" id="GBXM01002291">
    <property type="protein sequence ID" value="JAI06287.1"/>
    <property type="molecule type" value="Transcribed_RNA"/>
</dbReference>